<proteinExistence type="inferred from homology"/>
<dbReference type="EC" id="6.3.4.18" evidence="5 6"/>
<feature type="binding site" evidence="5">
    <location>
        <position position="213"/>
    </location>
    <ligand>
        <name>ATP</name>
        <dbReference type="ChEBI" id="CHEBI:30616"/>
    </ligand>
</feature>
<comment type="subunit">
    <text evidence="5 6">Homodimer.</text>
</comment>
<dbReference type="NCBIfam" id="NF004675">
    <property type="entry name" value="PRK06019.1-1"/>
    <property type="match status" value="1"/>
</dbReference>
<evidence type="ECO:0000256" key="3">
    <source>
        <dbReference type="ARBA" id="ARBA00022755"/>
    </source>
</evidence>
<dbReference type="InterPro" id="IPR054350">
    <property type="entry name" value="PurT/PurK_preATP-grasp"/>
</dbReference>
<dbReference type="RefSeq" id="WP_066590915.1">
    <property type="nucleotide sequence ID" value="NZ_CAJTBZ010000006.1"/>
</dbReference>
<sequence length="389" mass="42438">MTHEPILPGAWLGLLGGGQLGRMFAQAAATLGYRVCVLEKDPHAPAAAVSEMHLCAAYTDRSALEKLGEKCLSVTTEFENVPADSLEILAKMTKVSPAAKSVSITQDRLDEKSFLSSIGAPVAPHCLIASAQDIENVDENLFPGILKTARLGYDGKGQIRVKNKAELTEAFNTLGRVKCVLEKMLPLWREVSVISARNAMGEATTFPVSENEHRDGILAVSIMPARISQEQADKARSIAKHIVNSLDYVGVLCVEFFILENGEIIVNELAPRPHNSGHATIEGCISSQYDQQVRAMTNMPLGDTTQIQYTVMLNILGNLWFKPDGNKFEPDWDKVLAFPHAKLHLYGKLDARKGRKMGHITCVGSTPEEAMKCALQVCDAIGLPKPEHI</sequence>
<keyword evidence="2 5" id="KW-0547">Nucleotide-binding</keyword>
<feature type="binding site" evidence="5">
    <location>
        <position position="190"/>
    </location>
    <ligand>
        <name>ATP</name>
        <dbReference type="ChEBI" id="CHEBI:30616"/>
    </ligand>
</feature>
<dbReference type="Gene3D" id="3.40.50.20">
    <property type="match status" value="1"/>
</dbReference>
<dbReference type="GO" id="GO:0004638">
    <property type="term" value="F:phosphoribosylaminoimidazole carboxylase activity"/>
    <property type="evidence" value="ECO:0007669"/>
    <property type="project" value="InterPro"/>
</dbReference>
<evidence type="ECO:0000313" key="8">
    <source>
        <dbReference type="EMBL" id="OXE50963.1"/>
    </source>
</evidence>
<dbReference type="GO" id="GO:0005829">
    <property type="term" value="C:cytosol"/>
    <property type="evidence" value="ECO:0007669"/>
    <property type="project" value="TreeGrafter"/>
</dbReference>
<comment type="function">
    <text evidence="6">Catalyzes the ATP-dependent conversion of 5-aminoimidazole ribonucleotide (AIR) and HCO(3)- to N5-carboxyaminoimidazole ribonucleotide (N5-CAIR).</text>
</comment>
<dbReference type="GeneID" id="78363155"/>
<dbReference type="InterPro" id="IPR005875">
    <property type="entry name" value="PurK"/>
</dbReference>
<dbReference type="SUPFAM" id="SSF51246">
    <property type="entry name" value="Rudiment single hybrid motif"/>
    <property type="match status" value="1"/>
</dbReference>
<dbReference type="PANTHER" id="PTHR11609:SF5">
    <property type="entry name" value="PHOSPHORIBOSYLAMINOIMIDAZOLE CARBOXYLASE"/>
    <property type="match status" value="1"/>
</dbReference>
<gene>
    <name evidence="5 6" type="primary">purK</name>
    <name evidence="8" type="ORF">ADH67_01275</name>
</gene>
<dbReference type="GO" id="GO:0005524">
    <property type="term" value="F:ATP binding"/>
    <property type="evidence" value="ECO:0007669"/>
    <property type="project" value="UniProtKB-UniRule"/>
</dbReference>
<dbReference type="InterPro" id="IPR003135">
    <property type="entry name" value="ATP-grasp_carboxylate-amine"/>
</dbReference>
<dbReference type="Pfam" id="PF22660">
    <property type="entry name" value="RS_preATP-grasp-like"/>
    <property type="match status" value="1"/>
</dbReference>
<dbReference type="FunFam" id="3.30.1490.20:FF:000015">
    <property type="entry name" value="N5-carboxyaminoimidazole ribonucleotide synthase"/>
    <property type="match status" value="1"/>
</dbReference>
<feature type="binding site" evidence="5">
    <location>
        <begin position="182"/>
        <end position="185"/>
    </location>
    <ligand>
        <name>ATP</name>
        <dbReference type="ChEBI" id="CHEBI:30616"/>
    </ligand>
</feature>
<comment type="similarity">
    <text evidence="5 6">Belongs to the PurK/PurT family.</text>
</comment>
<dbReference type="InterPro" id="IPR013815">
    <property type="entry name" value="ATP_grasp_subdomain_1"/>
</dbReference>
<feature type="binding site" evidence="5">
    <location>
        <position position="108"/>
    </location>
    <ligand>
        <name>ATP</name>
        <dbReference type="ChEBI" id="CHEBI:30616"/>
    </ligand>
</feature>
<dbReference type="NCBIfam" id="NF004676">
    <property type="entry name" value="PRK06019.1-2"/>
    <property type="match status" value="1"/>
</dbReference>
<dbReference type="EMBL" id="NHMP01000001">
    <property type="protein sequence ID" value="OXE50963.1"/>
    <property type="molecule type" value="Genomic_DNA"/>
</dbReference>
<comment type="function">
    <text evidence="5">Catalyzes the ATP-dependent conversion of 5-aminoimidazole ribonucleotide (AIR) and HCO(3)(-) to N5-carboxyaminoimidazole ribonucleotide (N5-CAIR).</text>
</comment>
<dbReference type="InterPro" id="IPR016185">
    <property type="entry name" value="PreATP-grasp_dom_sf"/>
</dbReference>
<organism evidence="8 9">
    <name type="scientific">Turicimonas muris</name>
    <dbReference type="NCBI Taxonomy" id="1796652"/>
    <lineage>
        <taxon>Bacteria</taxon>
        <taxon>Pseudomonadati</taxon>
        <taxon>Pseudomonadota</taxon>
        <taxon>Betaproteobacteria</taxon>
        <taxon>Burkholderiales</taxon>
        <taxon>Sutterellaceae</taxon>
        <taxon>Turicimonas</taxon>
    </lineage>
</organism>
<evidence type="ECO:0000256" key="6">
    <source>
        <dbReference type="RuleBase" id="RU361200"/>
    </source>
</evidence>
<dbReference type="GO" id="GO:0034028">
    <property type="term" value="F:5-(carboxyamino)imidazole ribonucleotide synthase activity"/>
    <property type="evidence" value="ECO:0007669"/>
    <property type="project" value="UniProtKB-UniRule"/>
</dbReference>
<dbReference type="InterPro" id="IPR011054">
    <property type="entry name" value="Rudment_hybrid_motif"/>
</dbReference>
<feature type="binding site" evidence="5">
    <location>
        <position position="147"/>
    </location>
    <ligand>
        <name>ATP</name>
        <dbReference type="ChEBI" id="CHEBI:30616"/>
    </ligand>
</feature>
<evidence type="ECO:0000256" key="4">
    <source>
        <dbReference type="ARBA" id="ARBA00022840"/>
    </source>
</evidence>
<name>A0A227KR29_9BURK</name>
<dbReference type="FunFam" id="3.30.470.20:FF:000029">
    <property type="entry name" value="N5-carboxyaminoimidazole ribonucleotide synthase"/>
    <property type="match status" value="1"/>
</dbReference>
<dbReference type="UniPathway" id="UPA00074">
    <property type="reaction ID" value="UER00942"/>
</dbReference>
<dbReference type="PANTHER" id="PTHR11609">
    <property type="entry name" value="PURINE BIOSYNTHESIS PROTEIN 6/7, PUR6/7"/>
    <property type="match status" value="1"/>
</dbReference>
<feature type="domain" description="ATP-grasp" evidence="7">
    <location>
        <begin position="112"/>
        <end position="297"/>
    </location>
</feature>
<feature type="binding site" evidence="5">
    <location>
        <begin position="267"/>
        <end position="268"/>
    </location>
    <ligand>
        <name>ATP</name>
        <dbReference type="ChEBI" id="CHEBI:30616"/>
    </ligand>
</feature>
<dbReference type="GO" id="GO:0046872">
    <property type="term" value="F:metal ion binding"/>
    <property type="evidence" value="ECO:0007669"/>
    <property type="project" value="InterPro"/>
</dbReference>
<dbReference type="Pfam" id="PF17769">
    <property type="entry name" value="PurK_C"/>
    <property type="match status" value="1"/>
</dbReference>
<comment type="pathway">
    <text evidence="5 6">Purine metabolism; IMP biosynthesis via de novo pathway; 5-amino-1-(5-phospho-D-ribosyl)imidazole-4-carboxylate from 5-amino-1-(5-phospho-D-ribosyl)imidazole (N5-CAIR route): step 1/2.</text>
</comment>
<dbReference type="Gene3D" id="3.30.1490.20">
    <property type="entry name" value="ATP-grasp fold, A domain"/>
    <property type="match status" value="1"/>
</dbReference>
<comment type="catalytic activity">
    <reaction evidence="5 6">
        <text>5-amino-1-(5-phospho-beta-D-ribosyl)imidazole + hydrogencarbonate + ATP = 5-carboxyamino-1-(5-phospho-D-ribosyl)imidazole + ADP + phosphate + 2 H(+)</text>
        <dbReference type="Rhea" id="RHEA:19317"/>
        <dbReference type="ChEBI" id="CHEBI:15378"/>
        <dbReference type="ChEBI" id="CHEBI:17544"/>
        <dbReference type="ChEBI" id="CHEBI:30616"/>
        <dbReference type="ChEBI" id="CHEBI:43474"/>
        <dbReference type="ChEBI" id="CHEBI:58730"/>
        <dbReference type="ChEBI" id="CHEBI:137981"/>
        <dbReference type="ChEBI" id="CHEBI:456216"/>
        <dbReference type="EC" id="6.3.4.18"/>
    </reaction>
</comment>
<dbReference type="InterPro" id="IPR040686">
    <property type="entry name" value="PurK_C"/>
</dbReference>
<dbReference type="NCBIfam" id="TIGR01161">
    <property type="entry name" value="purK"/>
    <property type="match status" value="1"/>
</dbReference>
<reference evidence="9" key="1">
    <citation type="submission" date="2017-05" db="EMBL/GenBank/DDBJ databases">
        <title>Improved OligoMM genomes.</title>
        <authorList>
            <person name="Garzetti D."/>
        </authorList>
    </citation>
    <scope>NUCLEOTIDE SEQUENCE [LARGE SCALE GENOMIC DNA]</scope>
    <source>
        <strain evidence="9">YL45</strain>
    </source>
</reference>
<dbReference type="AlphaFoldDB" id="A0A227KR29"/>
<evidence type="ECO:0000313" key="9">
    <source>
        <dbReference type="Proteomes" id="UP000214610"/>
    </source>
</evidence>
<dbReference type="Pfam" id="PF02222">
    <property type="entry name" value="ATP-grasp"/>
    <property type="match status" value="1"/>
</dbReference>
<keyword evidence="4 5" id="KW-0067">ATP-binding</keyword>
<keyword evidence="1 5" id="KW-0436">Ligase</keyword>
<dbReference type="HAMAP" id="MF_01928">
    <property type="entry name" value="PurK"/>
    <property type="match status" value="1"/>
</dbReference>
<comment type="caution">
    <text evidence="8">The sequence shown here is derived from an EMBL/GenBank/DDBJ whole genome shotgun (WGS) entry which is preliminary data.</text>
</comment>
<keyword evidence="3 5" id="KW-0658">Purine biosynthesis</keyword>
<evidence type="ECO:0000256" key="5">
    <source>
        <dbReference type="HAMAP-Rule" id="MF_01928"/>
    </source>
</evidence>
<dbReference type="NCBIfam" id="NF004677">
    <property type="entry name" value="PRK06019.1-3"/>
    <property type="match status" value="1"/>
</dbReference>
<dbReference type="Proteomes" id="UP000214610">
    <property type="component" value="Unassembled WGS sequence"/>
</dbReference>
<dbReference type="SUPFAM" id="SSF52440">
    <property type="entry name" value="PreATP-grasp domain"/>
    <property type="match status" value="1"/>
</dbReference>
<protein>
    <recommendedName>
        <fullName evidence="5 6">N5-carboxyaminoimidazole ribonucleotide synthase</fullName>
        <shortName evidence="5 6">N5-CAIR synthase</shortName>
        <ecNumber evidence="5 6">6.3.4.18</ecNumber>
    </recommendedName>
    <alternativeName>
        <fullName evidence="5 6">5-(carboxyamino)imidazole ribonucleotide synthetase</fullName>
    </alternativeName>
</protein>
<dbReference type="SUPFAM" id="SSF56059">
    <property type="entry name" value="Glutathione synthetase ATP-binding domain-like"/>
    <property type="match status" value="1"/>
</dbReference>
<dbReference type="InterPro" id="IPR011761">
    <property type="entry name" value="ATP-grasp"/>
</dbReference>
<dbReference type="PROSITE" id="PS50975">
    <property type="entry name" value="ATP_GRASP"/>
    <property type="match status" value="1"/>
</dbReference>
<dbReference type="NCBIfam" id="NF004679">
    <property type="entry name" value="PRK06019.1-5"/>
    <property type="match status" value="1"/>
</dbReference>
<feature type="binding site" evidence="5">
    <location>
        <begin position="152"/>
        <end position="158"/>
    </location>
    <ligand>
        <name>ATP</name>
        <dbReference type="ChEBI" id="CHEBI:30616"/>
    </ligand>
</feature>
<evidence type="ECO:0000259" key="7">
    <source>
        <dbReference type="PROSITE" id="PS50975"/>
    </source>
</evidence>
<evidence type="ECO:0000256" key="1">
    <source>
        <dbReference type="ARBA" id="ARBA00022598"/>
    </source>
</evidence>
<evidence type="ECO:0000256" key="2">
    <source>
        <dbReference type="ARBA" id="ARBA00022741"/>
    </source>
</evidence>
<accession>A0A227KR29</accession>
<dbReference type="Gene3D" id="3.30.470.20">
    <property type="entry name" value="ATP-grasp fold, B domain"/>
    <property type="match status" value="1"/>
</dbReference>
<keyword evidence="9" id="KW-1185">Reference proteome</keyword>
<dbReference type="GO" id="GO:0006189">
    <property type="term" value="P:'de novo' IMP biosynthetic process"/>
    <property type="evidence" value="ECO:0007669"/>
    <property type="project" value="UniProtKB-UniRule"/>
</dbReference>